<proteinExistence type="predicted"/>
<dbReference type="VEuPathDB" id="VectorBase:AARA21_008132"/>
<dbReference type="EnsemblMetazoa" id="AARA011466-RA">
    <property type="protein sequence ID" value="AARA011466-PA"/>
    <property type="gene ID" value="AARA011466"/>
</dbReference>
<feature type="compositionally biased region" description="Polar residues" evidence="3">
    <location>
        <begin position="230"/>
        <end position="239"/>
    </location>
</feature>
<sequence>MSDIFGNLDNFLENYDEDDVASTSALNDSQDSIANDSLDSSRSDKARKTLAAKNKATGKRKSNAGGKRSQSSKSTSSTSADSIADVGHTLDTLASTPELLPPVVDLTPTVAGVGGNATAAKRAYTTVCNSYHRKPPVTANDMKKLMGKIDASKRSLQQLEQEIQTLLSPVSTNPFPPPRSRRSRGSTAQANQAPVLAVISLDCDDDRTPSQPIFQSQYRRVIRRSGANEAGTQSNTISLDSDDEGSGGAVELQPSFSAANSSFETENYEMRIKIKWGRGIETFVHRRYQKFEEIFNQLAAKESADRACIFLNLDDRIVYASDTPDSIDYKPHQFIAGRILKTKAPILPTAHGPSAGHNSNMITLKVQMEKRKQPLRLQIDKNQTMSVLVIKCAEELKCEPKDIRLYFDGELVGNNDKPEDLDLEGDEILDIRFVK</sequence>
<keyword evidence="2" id="KW-0539">Nucleus</keyword>
<evidence type="ECO:0000256" key="1">
    <source>
        <dbReference type="ARBA" id="ARBA00004123"/>
    </source>
</evidence>
<feature type="region of interest" description="Disordered" evidence="3">
    <location>
        <begin position="20"/>
        <end position="81"/>
    </location>
</feature>
<evidence type="ECO:0000256" key="2">
    <source>
        <dbReference type="ARBA" id="ARBA00023242"/>
    </source>
</evidence>
<dbReference type="InterPro" id="IPR022617">
    <property type="entry name" value="Rad60/SUMO-like_dom"/>
</dbReference>
<dbReference type="Gene3D" id="3.10.20.90">
    <property type="entry name" value="Phosphatidylinositol 3-kinase Catalytic Subunit, Chain A, domain 1"/>
    <property type="match status" value="2"/>
</dbReference>
<dbReference type="GO" id="GO:0005634">
    <property type="term" value="C:nucleus"/>
    <property type="evidence" value="ECO:0007669"/>
    <property type="project" value="UniProtKB-SubCell"/>
</dbReference>
<feature type="compositionally biased region" description="Polar residues" evidence="3">
    <location>
        <begin position="21"/>
        <end position="38"/>
    </location>
</feature>
<feature type="region of interest" description="Disordered" evidence="3">
    <location>
        <begin position="165"/>
        <end position="191"/>
    </location>
</feature>
<evidence type="ECO:0000256" key="3">
    <source>
        <dbReference type="SAM" id="MobiDB-lite"/>
    </source>
</evidence>
<protein>
    <submittedName>
        <fullName evidence="4">Uncharacterized protein</fullName>
    </submittedName>
</protein>
<accession>A0A182ICZ7</accession>
<name>A0A182ICZ7_ANOAR</name>
<dbReference type="CDD" id="cd01763">
    <property type="entry name" value="Ubl_SUMO_like"/>
    <property type="match status" value="1"/>
</dbReference>
<organism evidence="4 5">
    <name type="scientific">Anopheles arabiensis</name>
    <name type="common">Mosquito</name>
    <dbReference type="NCBI Taxonomy" id="7173"/>
    <lineage>
        <taxon>Eukaryota</taxon>
        <taxon>Metazoa</taxon>
        <taxon>Ecdysozoa</taxon>
        <taxon>Arthropoda</taxon>
        <taxon>Hexapoda</taxon>
        <taxon>Insecta</taxon>
        <taxon>Pterygota</taxon>
        <taxon>Neoptera</taxon>
        <taxon>Endopterygota</taxon>
        <taxon>Diptera</taxon>
        <taxon>Nematocera</taxon>
        <taxon>Culicoidea</taxon>
        <taxon>Culicidae</taxon>
        <taxon>Anophelinae</taxon>
        <taxon>Anopheles</taxon>
    </lineage>
</organism>
<evidence type="ECO:0000313" key="5">
    <source>
        <dbReference type="Proteomes" id="UP000075840"/>
    </source>
</evidence>
<dbReference type="PROSITE" id="PS50053">
    <property type="entry name" value="UBIQUITIN_2"/>
    <property type="match status" value="1"/>
</dbReference>
<dbReference type="InterPro" id="IPR029071">
    <property type="entry name" value="Ubiquitin-like_domsf"/>
</dbReference>
<dbReference type="VEuPathDB" id="VectorBase:AARA011466"/>
<comment type="subcellular location">
    <subcellularLocation>
        <location evidence="1">Nucleus</location>
    </subcellularLocation>
</comment>
<dbReference type="PANTHER" id="PTHR47187:SF1">
    <property type="entry name" value="NFATC2-INTERACTING PROTEIN"/>
    <property type="match status" value="1"/>
</dbReference>
<evidence type="ECO:0000313" key="4">
    <source>
        <dbReference type="EnsemblMetazoa" id="AARA011466-PA"/>
    </source>
</evidence>
<dbReference type="Proteomes" id="UP000075840">
    <property type="component" value="Unassembled WGS sequence"/>
</dbReference>
<dbReference type="SUPFAM" id="SSF54236">
    <property type="entry name" value="Ubiquitin-like"/>
    <property type="match status" value="2"/>
</dbReference>
<feature type="compositionally biased region" description="Low complexity" evidence="3">
    <location>
        <begin position="69"/>
        <end position="81"/>
    </location>
</feature>
<reference evidence="4" key="1">
    <citation type="submission" date="2022-08" db="UniProtKB">
        <authorList>
            <consortium name="EnsemblMetazoa"/>
        </authorList>
    </citation>
    <scope>IDENTIFICATION</scope>
    <source>
        <strain evidence="4">Dongola</strain>
    </source>
</reference>
<dbReference type="Pfam" id="PF11976">
    <property type="entry name" value="Rad60-SLD"/>
    <property type="match status" value="1"/>
</dbReference>
<feature type="region of interest" description="Disordered" evidence="3">
    <location>
        <begin position="225"/>
        <end position="249"/>
    </location>
</feature>
<dbReference type="InterPro" id="IPR000626">
    <property type="entry name" value="Ubiquitin-like_dom"/>
</dbReference>
<dbReference type="EMBL" id="APCN01006079">
    <property type="status" value="NOT_ANNOTATED_CDS"/>
    <property type="molecule type" value="Genomic_DNA"/>
</dbReference>
<dbReference type="PANTHER" id="PTHR47187">
    <property type="entry name" value="NFATC2-INTERACTING PROTEIN"/>
    <property type="match status" value="1"/>
</dbReference>
<dbReference type="AlphaFoldDB" id="A0A182ICZ7"/>
<keyword evidence="5" id="KW-1185">Reference proteome</keyword>
<dbReference type="GO" id="GO:0045944">
    <property type="term" value="P:positive regulation of transcription by RNA polymerase II"/>
    <property type="evidence" value="ECO:0007669"/>
    <property type="project" value="TreeGrafter"/>
</dbReference>
<dbReference type="InterPro" id="IPR052324">
    <property type="entry name" value="NFATC2-Int_DNA_Repair"/>
</dbReference>